<proteinExistence type="predicted"/>
<evidence type="ECO:0000313" key="2">
    <source>
        <dbReference type="Proteomes" id="UP000693715"/>
    </source>
</evidence>
<dbReference type="EMBL" id="CP020335">
    <property type="protein sequence ID" value="QXF33648.1"/>
    <property type="molecule type" value="Genomic_DNA"/>
</dbReference>
<evidence type="ECO:0000313" key="1">
    <source>
        <dbReference type="EMBL" id="QXF33648.1"/>
    </source>
</evidence>
<sequence>MVHLKVLAYHHFAKKAVKITLEVKKWIKRLIWKDLSPEQMVDYLKNELFKGIRTCLLPD</sequence>
<accession>A0ABX8LXT2</accession>
<organism evidence="1 2">
    <name type="scientific">Photorhabdus akhurstii</name>
    <dbReference type="NCBI Taxonomy" id="171438"/>
    <lineage>
        <taxon>Bacteria</taxon>
        <taxon>Pseudomonadati</taxon>
        <taxon>Pseudomonadota</taxon>
        <taxon>Gammaproteobacteria</taxon>
        <taxon>Enterobacterales</taxon>
        <taxon>Morganellaceae</taxon>
        <taxon>Photorhabdus</taxon>
    </lineage>
</organism>
<name>A0ABX8LXT2_9GAMM</name>
<keyword evidence="2" id="KW-1185">Reference proteome</keyword>
<gene>
    <name evidence="1" type="ORF">B0X70_11210</name>
</gene>
<dbReference type="Proteomes" id="UP000693715">
    <property type="component" value="Chromosome"/>
</dbReference>
<protein>
    <recommendedName>
        <fullName evidence="3">Transposase</fullName>
    </recommendedName>
</protein>
<reference evidence="1 2" key="1">
    <citation type="submission" date="2017-03" db="EMBL/GenBank/DDBJ databases">
        <title>Genome comparison of Photorhabdus luminescens strain 0813-124 phase variants.</title>
        <authorList>
            <person name="Chien C.-C."/>
            <person name="Chen W.-J."/>
            <person name="Shih M.-C."/>
            <person name="Hsieh F.-C."/>
        </authorList>
    </citation>
    <scope>NUCLEOTIDE SEQUENCE [LARGE SCALE GENOMIC DNA]</scope>
    <source>
        <strain evidence="1 2">0813-124 phase II</strain>
    </source>
</reference>
<evidence type="ECO:0008006" key="3">
    <source>
        <dbReference type="Google" id="ProtNLM"/>
    </source>
</evidence>